<dbReference type="InterPro" id="IPR029052">
    <property type="entry name" value="Metallo-depent_PP-like"/>
</dbReference>
<dbReference type="Proteomes" id="UP000287394">
    <property type="component" value="Chromosome"/>
</dbReference>
<gene>
    <name evidence="6 7" type="primary">sbcD</name>
    <name evidence="7" type="ORF">CCAX7_37830</name>
</gene>
<keyword evidence="4 6" id="KW-0378">Hydrolase</keyword>
<dbReference type="GO" id="GO:0008408">
    <property type="term" value="F:3'-5' exonuclease activity"/>
    <property type="evidence" value="ECO:0007669"/>
    <property type="project" value="InterPro"/>
</dbReference>
<dbReference type="Pfam" id="PF00149">
    <property type="entry name" value="Metallophos"/>
    <property type="match status" value="1"/>
</dbReference>
<comment type="similarity">
    <text evidence="1 6">Belongs to the SbcD family.</text>
</comment>
<evidence type="ECO:0000256" key="2">
    <source>
        <dbReference type="ARBA" id="ARBA00013365"/>
    </source>
</evidence>
<dbReference type="OrthoDB" id="9773856at2"/>
<keyword evidence="6" id="KW-0235">DNA replication</keyword>
<dbReference type="GO" id="GO:0006310">
    <property type="term" value="P:DNA recombination"/>
    <property type="evidence" value="ECO:0007669"/>
    <property type="project" value="UniProtKB-KW"/>
</dbReference>
<dbReference type="KEGG" id="ccot:CCAX7_37830"/>
<dbReference type="InterPro" id="IPR050535">
    <property type="entry name" value="DNA_Repair-Maintenance_Comp"/>
</dbReference>
<evidence type="ECO:0000256" key="4">
    <source>
        <dbReference type="ARBA" id="ARBA00022801"/>
    </source>
</evidence>
<reference evidence="7 8" key="1">
    <citation type="journal article" date="2019" name="Int. J. Syst. Evol. Microbiol.">
        <title>Capsulimonas corticalis gen. nov., sp. nov., an aerobic capsulated bacterium, of a novel bacterial order, Capsulimonadales ord. nov., of the class Armatimonadia of the phylum Armatimonadetes.</title>
        <authorList>
            <person name="Li J."/>
            <person name="Kudo C."/>
            <person name="Tonouchi A."/>
        </authorList>
    </citation>
    <scope>NUCLEOTIDE SEQUENCE [LARGE SCALE GENOMIC DNA]</scope>
    <source>
        <strain evidence="7 8">AX-7</strain>
    </source>
</reference>
<dbReference type="GO" id="GO:0006260">
    <property type="term" value="P:DNA replication"/>
    <property type="evidence" value="ECO:0007669"/>
    <property type="project" value="UniProtKB-KW"/>
</dbReference>
<keyword evidence="6" id="KW-0233">DNA recombination</keyword>
<keyword evidence="3 6" id="KW-0540">Nuclease</keyword>
<dbReference type="FunCoup" id="A0A402D135">
    <property type="interactions" value="39"/>
</dbReference>
<dbReference type="AlphaFoldDB" id="A0A402D135"/>
<keyword evidence="5 6" id="KW-0269">Exonuclease</keyword>
<evidence type="ECO:0000256" key="6">
    <source>
        <dbReference type="RuleBase" id="RU363069"/>
    </source>
</evidence>
<keyword evidence="8" id="KW-1185">Reference proteome</keyword>
<dbReference type="RefSeq" id="WP_119323222.1">
    <property type="nucleotide sequence ID" value="NZ_AP025739.1"/>
</dbReference>
<comment type="subunit">
    <text evidence="6">Heterodimer of SbcC and SbcD.</text>
</comment>
<evidence type="ECO:0000313" key="7">
    <source>
        <dbReference type="EMBL" id="BDI31732.1"/>
    </source>
</evidence>
<dbReference type="CDD" id="cd00840">
    <property type="entry name" value="MPP_Mre11_N"/>
    <property type="match status" value="1"/>
</dbReference>
<evidence type="ECO:0000256" key="3">
    <source>
        <dbReference type="ARBA" id="ARBA00022722"/>
    </source>
</evidence>
<accession>A0A402D135</accession>
<dbReference type="PANTHER" id="PTHR30337">
    <property type="entry name" value="COMPONENT OF ATP-DEPENDENT DSDNA EXONUCLEASE"/>
    <property type="match status" value="1"/>
</dbReference>
<evidence type="ECO:0000256" key="5">
    <source>
        <dbReference type="ARBA" id="ARBA00022839"/>
    </source>
</evidence>
<dbReference type="GO" id="GO:0004519">
    <property type="term" value="F:endonuclease activity"/>
    <property type="evidence" value="ECO:0007669"/>
    <property type="project" value="UniProtKB-KW"/>
</dbReference>
<evidence type="ECO:0000256" key="1">
    <source>
        <dbReference type="ARBA" id="ARBA00010555"/>
    </source>
</evidence>
<evidence type="ECO:0000313" key="8">
    <source>
        <dbReference type="Proteomes" id="UP000287394"/>
    </source>
</evidence>
<dbReference type="NCBIfam" id="TIGR00619">
    <property type="entry name" value="sbcd"/>
    <property type="match status" value="1"/>
</dbReference>
<organism evidence="7 8">
    <name type="scientific">Capsulimonas corticalis</name>
    <dbReference type="NCBI Taxonomy" id="2219043"/>
    <lineage>
        <taxon>Bacteria</taxon>
        <taxon>Bacillati</taxon>
        <taxon>Armatimonadota</taxon>
        <taxon>Armatimonadia</taxon>
        <taxon>Capsulimonadales</taxon>
        <taxon>Capsulimonadaceae</taxon>
        <taxon>Capsulimonas</taxon>
    </lineage>
</organism>
<dbReference type="EMBL" id="AP025739">
    <property type="protein sequence ID" value="BDI31732.1"/>
    <property type="molecule type" value="Genomic_DNA"/>
</dbReference>
<dbReference type="InterPro" id="IPR004843">
    <property type="entry name" value="Calcineurin-like_PHP"/>
</dbReference>
<dbReference type="PANTHER" id="PTHR30337:SF0">
    <property type="entry name" value="NUCLEASE SBCCD SUBUNIT D"/>
    <property type="match status" value="1"/>
</dbReference>
<keyword evidence="6" id="KW-0255">Endonuclease</keyword>
<proteinExistence type="inferred from homology"/>
<dbReference type="SUPFAM" id="SSF56300">
    <property type="entry name" value="Metallo-dependent phosphatases"/>
    <property type="match status" value="1"/>
</dbReference>
<dbReference type="InterPro" id="IPR004593">
    <property type="entry name" value="SbcD"/>
</dbReference>
<dbReference type="Gene3D" id="3.60.21.10">
    <property type="match status" value="1"/>
</dbReference>
<dbReference type="InterPro" id="IPR041796">
    <property type="entry name" value="Mre11_N"/>
</dbReference>
<sequence length="448" mass="49606">MTEGRREAIFGYNQGKSNAYLYFYDTPKPMPTHPPIRLMHFADVHFGVENYGRFDPATGLNSRLVDFRDALNAAIDVALAAGVEIALFAGDAYKTRDPNQTQQREFAACIGRLTQAGIPVVMLAGNHDIPNTKGRANSIEIFGALAAGRMFVLDTPNVIQVTTSKGNTLQVASMPYLIKSLVLSREESKDKGVQETTEMIVARYEAGINQLAAKCDPNLPTALMGHFSVSNAKLSANQIGYLTNEPEVSMSALTQSPFDYVALGHIHRFQDLNRGQQPPVVYSGSIERIDFGERNEEKGFALVDLVKGFTEVKHVEVKTRPFVEIEVDATDAGEEPTEKILLAIAKHDIRDAVVKASYQIRSEQLAHLRENDLRAALQSAFMVVALHKEIKRDTDAVRSKLMTEALDPLQALATYCDTRDSLRGRKDEMLLRAEPLLRELEAEETVGK</sequence>
<comment type="function">
    <text evidence="6">SbcCD cleaves DNA hairpin structures. These structures can inhibit DNA replication and are intermediates in certain DNA recombination reactions. The complex acts as a 3'-&gt;5' double strand exonuclease that can open hairpins. It also has a 5' single-strand endonuclease activity.</text>
</comment>
<protein>
    <recommendedName>
        <fullName evidence="2 6">Nuclease SbcCD subunit D</fullName>
    </recommendedName>
</protein>
<name>A0A402D135_9BACT</name>